<dbReference type="GO" id="GO:0019867">
    <property type="term" value="C:outer membrane"/>
    <property type="evidence" value="ECO:0007669"/>
    <property type="project" value="InterPro"/>
</dbReference>
<dbReference type="SUPFAM" id="SSF82171">
    <property type="entry name" value="DPP6 N-terminal domain-like"/>
    <property type="match status" value="1"/>
</dbReference>
<dbReference type="AlphaFoldDB" id="A0A5B8USD3"/>
<sequence length="1028" mass="119041">MRLTVPSLQKLLSILLLLSLTVQNTYAQKEQRYYRLQYHKYHWQVFHTKVFHVYFIVGSDSLASFVTRETPKAIEHVKKEMLSSDIKEPNIIIYPSTDQLYESNVGSYEPEQYTLPTFVYKGNRLLLAYKGSYADLKAQLYEALVRYEWESRLSENNLGDQAKGTAKKDEVPMWFKEGAIRYLANGWPIQDEDKFRISFKDNTFTNWQQVLNYEPRLAGQAFCYFLTEHYQPKVIAQIFFQLRKKSLQRSIRLVTKHTLDSLYTQCYEYYKTRFTVKEKDQPLAQKLILKHRKGIINRVLISPDESYIAYTVSTYNRRTVYIDDLKNKTTKKVTSYELPPWIDDHSADIYPLLQWHPDGKQLYMAMPKKGKITISRYATDGSLTDAVKLYGVDGISSFVPLSDREYLLAGYRRGESDIVQYNENKEKYTTWTDDSYDDNSPVLNSKKQLLFLSGRPKVAKQKVFKIGVGYDPDTLWQGIYSMHDKQIEPVVIDTISYIKWDKLTQLADGQLLATYTRHGTEQFVILPSKGAGKPLSEWMPFQYLEEKDRIAFYKADKDSIYVSSYPMQQWLTDNSAKDEDTSSAWLTDYRARLAKQAKEDSMLRAAIDTTHSILEDALVPKDARKRSAFMKDSIAKSLTYNPKNVRPYMLQLHSAYFSAKINNDYFINRYQPYLNYQGQFKFPEVGGMAQGGFTDLLENHHISIAYRMPAGTEGSDFYIRYENTARRLDWGLSYFRKVESLQPDPARQWVDESGNPYPNTAKVKTHYYELFLTYPLSYDCALGFQTAVRKDRTIFLATDKYSLDFDPIESLWSINTFSFKLNKLQPTLPYLYKGFKIVGLIDLFKGFTQEESAVMGTTLNVSYHQPLYKYITLVAQAHLGYSGGDKKVLYDLGGLDNNVTPRVDTTVHFNQHAPYAFQTLVAPFRGYYQNTLYGNEYAVFNADVYFPIFETLIPIETPLPAVNNLQLGLFTDAGTTRETWNNANANNGKWKVSYGLSARTNLAGYPIRVDVAWPGTFNKAAWYFSLHL</sequence>
<keyword evidence="5" id="KW-1185">Reference proteome</keyword>
<proteinExistence type="predicted"/>
<evidence type="ECO:0000256" key="2">
    <source>
        <dbReference type="ARBA" id="ARBA00023136"/>
    </source>
</evidence>
<evidence type="ECO:0000313" key="5">
    <source>
        <dbReference type="Proteomes" id="UP000321479"/>
    </source>
</evidence>
<dbReference type="Proteomes" id="UP000321479">
    <property type="component" value="Chromosome"/>
</dbReference>
<name>A0A5B8USD3_9SPHI</name>
<organism evidence="4 5">
    <name type="scientific">Mucilaginibacter ginsenosidivorans</name>
    <dbReference type="NCBI Taxonomy" id="398053"/>
    <lineage>
        <taxon>Bacteria</taxon>
        <taxon>Pseudomonadati</taxon>
        <taxon>Bacteroidota</taxon>
        <taxon>Sphingobacteriia</taxon>
        <taxon>Sphingobacteriales</taxon>
        <taxon>Sphingobacteriaceae</taxon>
        <taxon>Mucilaginibacter</taxon>
    </lineage>
</organism>
<evidence type="ECO:0000259" key="3">
    <source>
        <dbReference type="Pfam" id="PF01103"/>
    </source>
</evidence>
<dbReference type="InterPro" id="IPR011042">
    <property type="entry name" value="6-blade_b-propeller_TolB-like"/>
</dbReference>
<keyword evidence="2" id="KW-0472">Membrane</keyword>
<accession>A0A5B8USD3</accession>
<dbReference type="RefSeq" id="WP_147030521.1">
    <property type="nucleotide sequence ID" value="NZ_CP042436.1"/>
</dbReference>
<dbReference type="Gene3D" id="2.120.10.30">
    <property type="entry name" value="TolB, C-terminal domain"/>
    <property type="match status" value="1"/>
</dbReference>
<feature type="domain" description="Bacterial surface antigen (D15)" evidence="3">
    <location>
        <begin position="834"/>
        <end position="1017"/>
    </location>
</feature>
<dbReference type="EMBL" id="CP042436">
    <property type="protein sequence ID" value="QEC61944.1"/>
    <property type="molecule type" value="Genomic_DNA"/>
</dbReference>
<reference evidence="4 5" key="1">
    <citation type="journal article" date="2017" name="Curr. Microbiol.">
        <title>Mucilaginibacter ginsenosidivorans sp. nov., Isolated from Soil of Ginseng Field.</title>
        <authorList>
            <person name="Kim M.M."/>
            <person name="Siddiqi M.Z."/>
            <person name="Im W.T."/>
        </authorList>
    </citation>
    <scope>NUCLEOTIDE SEQUENCE [LARGE SCALE GENOMIC DNA]</scope>
    <source>
        <strain evidence="4 5">Gsoil 3017</strain>
    </source>
</reference>
<evidence type="ECO:0000256" key="1">
    <source>
        <dbReference type="ARBA" id="ARBA00004370"/>
    </source>
</evidence>
<protein>
    <submittedName>
        <fullName evidence="4">BamA/TamA family outer membrane protein</fullName>
    </submittedName>
</protein>
<dbReference type="InterPro" id="IPR000184">
    <property type="entry name" value="Bac_surfAg_D15"/>
</dbReference>
<comment type="subcellular location">
    <subcellularLocation>
        <location evidence="1">Membrane</location>
    </subcellularLocation>
</comment>
<dbReference type="KEGG" id="mgin:FRZ54_04870"/>
<dbReference type="Pfam" id="PF01103">
    <property type="entry name" value="Omp85"/>
    <property type="match status" value="1"/>
</dbReference>
<evidence type="ECO:0000313" key="4">
    <source>
        <dbReference type="EMBL" id="QEC61944.1"/>
    </source>
</evidence>
<dbReference type="Gene3D" id="2.40.160.50">
    <property type="entry name" value="membrane protein fhac: a member of the omp85/tpsb transporter family"/>
    <property type="match status" value="1"/>
</dbReference>
<dbReference type="OrthoDB" id="9815657at2"/>
<gene>
    <name evidence="4" type="ORF">FRZ54_04870</name>
</gene>